<reference evidence="2 3" key="1">
    <citation type="journal article" date="2013" name="Biodegradation">
        <title>Quantitative proteomic analysis of ibuprofen-degrading Patulibacter sp. strain I11.</title>
        <authorList>
            <person name="Almeida B."/>
            <person name="Kjeldal H."/>
            <person name="Lolas I."/>
            <person name="Knudsen A.D."/>
            <person name="Carvalho G."/>
            <person name="Nielsen K.L."/>
            <person name="Barreto Crespo M.T."/>
            <person name="Stensballe A."/>
            <person name="Nielsen J.L."/>
        </authorList>
    </citation>
    <scope>NUCLEOTIDE SEQUENCE [LARGE SCALE GENOMIC DNA]</scope>
    <source>
        <strain evidence="2 3">I11</strain>
    </source>
</reference>
<feature type="domain" description="ER-bound oxygenase mpaB/mpaB'/Rubber oxygenase catalytic" evidence="1">
    <location>
        <begin position="131"/>
        <end position="331"/>
    </location>
</feature>
<sequence length="434" mass="50232">MMSHAPAVEDPAVLPRIPTEFRYWDRVADRRVQLARKAWKAVWRFDPQPSDELVRAFAADYYAADPVAEAFVDEVYLQRGAKEGRRLLDQAIEHGIDSVPDAPASMVALFEEFERDPEWLDREQLELGARVFRRWGTAVFSFATTSTLEMYSESSITMPLSLTGGYAGDTAHKRQLETTRFWIDVSEPGGLDRRTGATDPSSPIGRGRATAMRVRVMHVFIRRRLVRHEEWDFDAWGMPISISDATLTLMGGSTVPGLALWSLGHQTTIREIEATLHYWRYVGHLLGVQPAWYPESFEDSIRLMFAAFVKRAHAAGRHGEELVESYLPAFRPTPGSPLRKRLRDEVNYRVQIGYTRFWSLPLTYRRHRMPFPWPWALHPLLQFPLNMTLETCRRLLPPLDGAADRVQRWRRESWYRNETGGRDAEFQPVEEFRR</sequence>
<organism evidence="2 3">
    <name type="scientific">Patulibacter medicamentivorans</name>
    <dbReference type="NCBI Taxonomy" id="1097667"/>
    <lineage>
        <taxon>Bacteria</taxon>
        <taxon>Bacillati</taxon>
        <taxon>Actinomycetota</taxon>
        <taxon>Thermoleophilia</taxon>
        <taxon>Solirubrobacterales</taxon>
        <taxon>Patulibacteraceae</taxon>
        <taxon>Patulibacter</taxon>
    </lineage>
</organism>
<name>H0E9M3_9ACTN</name>
<evidence type="ECO:0000259" key="1">
    <source>
        <dbReference type="Pfam" id="PF09995"/>
    </source>
</evidence>
<dbReference type="PATRIC" id="fig|1097667.3.peg.3514"/>
<dbReference type="GO" id="GO:0016491">
    <property type="term" value="F:oxidoreductase activity"/>
    <property type="evidence" value="ECO:0007669"/>
    <property type="project" value="InterPro"/>
</dbReference>
<proteinExistence type="predicted"/>
<dbReference type="EMBL" id="AGUD01000263">
    <property type="protein sequence ID" value="EHN09623.1"/>
    <property type="molecule type" value="Genomic_DNA"/>
</dbReference>
<dbReference type="AlphaFoldDB" id="H0E9M3"/>
<dbReference type="PANTHER" id="PTHR37539">
    <property type="entry name" value="SECRETED PROTEIN-RELATED"/>
    <property type="match status" value="1"/>
</dbReference>
<accession>H0E9M3</accession>
<protein>
    <recommendedName>
        <fullName evidence="1">ER-bound oxygenase mpaB/mpaB'/Rubber oxygenase catalytic domain-containing protein</fullName>
    </recommendedName>
</protein>
<dbReference type="Proteomes" id="UP000005143">
    <property type="component" value="Unassembled WGS sequence"/>
</dbReference>
<comment type="caution">
    <text evidence="2">The sequence shown here is derived from an EMBL/GenBank/DDBJ whole genome shotgun (WGS) entry which is preliminary data.</text>
</comment>
<dbReference type="RefSeq" id="WP_007577711.1">
    <property type="nucleotide sequence ID" value="NZ_AGUD01000263.1"/>
</dbReference>
<gene>
    <name evidence="2" type="ORF">PAI11_35430</name>
</gene>
<dbReference type="PANTHER" id="PTHR37539:SF1">
    <property type="entry name" value="ER-BOUND OXYGENASE MPAB_MPAB'_RUBBER OXYGENASE CATALYTIC DOMAIN-CONTAINING PROTEIN"/>
    <property type="match status" value="1"/>
</dbReference>
<keyword evidence="3" id="KW-1185">Reference proteome</keyword>
<evidence type="ECO:0000313" key="2">
    <source>
        <dbReference type="EMBL" id="EHN09623.1"/>
    </source>
</evidence>
<dbReference type="InterPro" id="IPR037473">
    <property type="entry name" value="Lcp-like"/>
</dbReference>
<dbReference type="InterPro" id="IPR018713">
    <property type="entry name" value="MPAB/Lcp_cat_dom"/>
</dbReference>
<dbReference type="Pfam" id="PF09995">
    <property type="entry name" value="MPAB_Lcp_cat"/>
    <property type="match status" value="1"/>
</dbReference>
<evidence type="ECO:0000313" key="3">
    <source>
        <dbReference type="Proteomes" id="UP000005143"/>
    </source>
</evidence>